<comment type="caution">
    <text evidence="1">The sequence shown here is derived from an EMBL/GenBank/DDBJ whole genome shotgun (WGS) entry which is preliminary data.</text>
</comment>
<accession>A0ABQ6EWF9</accession>
<gene>
    <name evidence="1" type="ORF">GCM10007938_12650</name>
</gene>
<organism evidence="1 2">
    <name type="scientific">Vibrio zhanjiangensis</name>
    <dbReference type="NCBI Taxonomy" id="1046128"/>
    <lineage>
        <taxon>Bacteria</taxon>
        <taxon>Pseudomonadati</taxon>
        <taxon>Pseudomonadota</taxon>
        <taxon>Gammaproteobacteria</taxon>
        <taxon>Vibrionales</taxon>
        <taxon>Vibrionaceae</taxon>
        <taxon>Vibrio</taxon>
    </lineage>
</organism>
<protein>
    <submittedName>
        <fullName evidence="1">Uncharacterized protein</fullName>
    </submittedName>
</protein>
<sequence>MRTFNILKKEKDFFLASTGKSHCKIIIDDYSSELPFGEVTLHVEEVSNKYKYYSNEAIFKLTLPLDEQNNIDICTLSSGRKNQFVYKKCLKLGGKWEPILNQWVFSSSVEDKVRELENIIHGEEEYCEVTFKETVTIHNQELTLFGYPIISSINATSINTVKGVKLHSGNIAVLGTKTIVVAGTRVRLFVPKLMREHQGFREDYLCATLTDKKRKPNKKRAYSWE</sequence>
<proteinExistence type="predicted"/>
<name>A0ABQ6EWF9_9VIBR</name>
<evidence type="ECO:0000313" key="2">
    <source>
        <dbReference type="Proteomes" id="UP001157138"/>
    </source>
</evidence>
<evidence type="ECO:0000313" key="1">
    <source>
        <dbReference type="EMBL" id="GLT17488.1"/>
    </source>
</evidence>
<keyword evidence="2" id="KW-1185">Reference proteome</keyword>
<reference evidence="2" key="1">
    <citation type="journal article" date="2019" name="Int. J. Syst. Evol. Microbiol.">
        <title>The Global Catalogue of Microorganisms (GCM) 10K type strain sequencing project: providing services to taxonomists for standard genome sequencing and annotation.</title>
        <authorList>
            <consortium name="The Broad Institute Genomics Platform"/>
            <consortium name="The Broad Institute Genome Sequencing Center for Infectious Disease"/>
            <person name="Wu L."/>
            <person name="Ma J."/>
        </authorList>
    </citation>
    <scope>NUCLEOTIDE SEQUENCE [LARGE SCALE GENOMIC DNA]</scope>
    <source>
        <strain evidence="2">NBRC 108723</strain>
    </source>
</reference>
<dbReference type="EMBL" id="BSPW01000022">
    <property type="protein sequence ID" value="GLT17488.1"/>
    <property type="molecule type" value="Genomic_DNA"/>
</dbReference>
<dbReference type="RefSeq" id="WP_284191402.1">
    <property type="nucleotide sequence ID" value="NZ_BSPW01000022.1"/>
</dbReference>
<dbReference type="Proteomes" id="UP001157138">
    <property type="component" value="Unassembled WGS sequence"/>
</dbReference>